<proteinExistence type="predicted"/>
<sequence length="162" mass="18175">MLPVFDLPESDDCTGCCAYKCFQSQTYPRVTTVQAAVPTNAFSLRLIRKWRLYRLQCLQMLPVSDLLESDDFTGCCVCKCFQSLTYPRVTTVQAAVPTNASSLRLTRERRLYRLQCLQMLPVSDLLESDDCTGCCVCKCFQSLTYPRVTTVKAAVPANANSL</sequence>
<dbReference type="Proteomes" id="UP000828390">
    <property type="component" value="Unassembled WGS sequence"/>
</dbReference>
<name>A0A9D4CXI0_DREPO</name>
<evidence type="ECO:0000313" key="2">
    <source>
        <dbReference type="Proteomes" id="UP000828390"/>
    </source>
</evidence>
<protein>
    <submittedName>
        <fullName evidence="1">Uncharacterized protein</fullName>
    </submittedName>
</protein>
<dbReference type="AlphaFoldDB" id="A0A9D4CXI0"/>
<reference evidence="1" key="1">
    <citation type="journal article" date="2019" name="bioRxiv">
        <title>The Genome of the Zebra Mussel, Dreissena polymorpha: A Resource for Invasive Species Research.</title>
        <authorList>
            <person name="McCartney M.A."/>
            <person name="Auch B."/>
            <person name="Kono T."/>
            <person name="Mallez S."/>
            <person name="Zhang Y."/>
            <person name="Obille A."/>
            <person name="Becker A."/>
            <person name="Abrahante J.E."/>
            <person name="Garbe J."/>
            <person name="Badalamenti J.P."/>
            <person name="Herman A."/>
            <person name="Mangelson H."/>
            <person name="Liachko I."/>
            <person name="Sullivan S."/>
            <person name="Sone E.D."/>
            <person name="Koren S."/>
            <person name="Silverstein K.A.T."/>
            <person name="Beckman K.B."/>
            <person name="Gohl D.M."/>
        </authorList>
    </citation>
    <scope>NUCLEOTIDE SEQUENCE</scope>
    <source>
        <strain evidence="1">Duluth1</strain>
        <tissue evidence="1">Whole animal</tissue>
    </source>
</reference>
<reference evidence="1" key="2">
    <citation type="submission" date="2020-11" db="EMBL/GenBank/DDBJ databases">
        <authorList>
            <person name="McCartney M.A."/>
            <person name="Auch B."/>
            <person name="Kono T."/>
            <person name="Mallez S."/>
            <person name="Becker A."/>
            <person name="Gohl D.M."/>
            <person name="Silverstein K.A.T."/>
            <person name="Koren S."/>
            <person name="Bechman K.B."/>
            <person name="Herman A."/>
            <person name="Abrahante J.E."/>
            <person name="Garbe J."/>
        </authorList>
    </citation>
    <scope>NUCLEOTIDE SEQUENCE</scope>
    <source>
        <strain evidence="1">Duluth1</strain>
        <tissue evidence="1">Whole animal</tissue>
    </source>
</reference>
<keyword evidence="2" id="KW-1185">Reference proteome</keyword>
<accession>A0A9D4CXI0</accession>
<evidence type="ECO:0000313" key="1">
    <source>
        <dbReference type="EMBL" id="KAH3733851.1"/>
    </source>
</evidence>
<gene>
    <name evidence="1" type="ORF">DPMN_040288</name>
</gene>
<comment type="caution">
    <text evidence="1">The sequence shown here is derived from an EMBL/GenBank/DDBJ whole genome shotgun (WGS) entry which is preliminary data.</text>
</comment>
<dbReference type="EMBL" id="JAIWYP010000011">
    <property type="protein sequence ID" value="KAH3733851.1"/>
    <property type="molecule type" value="Genomic_DNA"/>
</dbReference>
<organism evidence="1 2">
    <name type="scientific">Dreissena polymorpha</name>
    <name type="common">Zebra mussel</name>
    <name type="synonym">Mytilus polymorpha</name>
    <dbReference type="NCBI Taxonomy" id="45954"/>
    <lineage>
        <taxon>Eukaryota</taxon>
        <taxon>Metazoa</taxon>
        <taxon>Spiralia</taxon>
        <taxon>Lophotrochozoa</taxon>
        <taxon>Mollusca</taxon>
        <taxon>Bivalvia</taxon>
        <taxon>Autobranchia</taxon>
        <taxon>Heteroconchia</taxon>
        <taxon>Euheterodonta</taxon>
        <taxon>Imparidentia</taxon>
        <taxon>Neoheterodontei</taxon>
        <taxon>Myida</taxon>
        <taxon>Dreissenoidea</taxon>
        <taxon>Dreissenidae</taxon>
        <taxon>Dreissena</taxon>
    </lineage>
</organism>